<proteinExistence type="predicted"/>
<dbReference type="SUPFAM" id="SSF52402">
    <property type="entry name" value="Adenine nucleotide alpha hydrolases-like"/>
    <property type="match status" value="1"/>
</dbReference>
<evidence type="ECO:0000256" key="3">
    <source>
        <dbReference type="ARBA" id="ARBA00022962"/>
    </source>
</evidence>
<dbReference type="Pfam" id="PF00733">
    <property type="entry name" value="Asn_synthase"/>
    <property type="match status" value="2"/>
</dbReference>
<dbReference type="PANTHER" id="PTHR45937">
    <property type="entry name" value="ASPARAGINE SYNTHETASE DOMAIN-CONTAINING PROTEIN 1"/>
    <property type="match status" value="1"/>
</dbReference>
<dbReference type="Proteomes" id="UP001470230">
    <property type="component" value="Unassembled WGS sequence"/>
</dbReference>
<keyword evidence="1" id="KW-0028">Amino-acid biosynthesis</keyword>
<evidence type="ECO:0000313" key="5">
    <source>
        <dbReference type="EMBL" id="KAK8878252.1"/>
    </source>
</evidence>
<organism evidence="5 6">
    <name type="scientific">Tritrichomonas musculus</name>
    <dbReference type="NCBI Taxonomy" id="1915356"/>
    <lineage>
        <taxon>Eukaryota</taxon>
        <taxon>Metamonada</taxon>
        <taxon>Parabasalia</taxon>
        <taxon>Tritrichomonadida</taxon>
        <taxon>Tritrichomonadidae</taxon>
        <taxon>Tritrichomonas</taxon>
    </lineage>
</organism>
<feature type="domain" description="Asparagine synthetase" evidence="4">
    <location>
        <begin position="182"/>
        <end position="313"/>
    </location>
</feature>
<sequence length="416" mass="46724">MNHKLYFRVELNSIESSYSFRGKYLNISFTNDNNPYMTFISDENGFLIWKSFDQRANEFYHILLSSSQINSDTFNFTNLGFTIIFFDKQKELLLCGKDRLGLSSLTFTQDPFIIASHDLVGSTEHSPGITIFTANEDDNQKISFPLYIRNEDTINHTIAVNDAIDGMINCLLRNVKPDFPVSFSGGLDSTVIAGILGLSGSKTVKLINFCATDNAPDRLAARASFEELKASFPNTNYELLEFTGNESSMFSELDLIKSILIPCEVTEMNLNIAMTLRSSLQNVDSFGVHSGLGADELLCGYMRMKKDSNANDEIAEHMNRLWTRNGGRDDRVAMDIGKILVCPFLSDEFINFALSLPVNFLIRTDLPRGEGEKWILRQVALKLGLQSAAKRPKQAMQFGSRVAKTNWRGTDKIPQS</sequence>
<accession>A0ABR2JKQ8</accession>
<dbReference type="InterPro" id="IPR051857">
    <property type="entry name" value="Asn_synthetase_domain"/>
</dbReference>
<gene>
    <name evidence="5" type="ORF">M9Y10_005017</name>
</gene>
<keyword evidence="3" id="KW-0315">Glutamine amidotransferase</keyword>
<protein>
    <recommendedName>
        <fullName evidence="4">Asparagine synthetase domain-containing protein</fullName>
    </recommendedName>
</protein>
<keyword evidence="6" id="KW-1185">Reference proteome</keyword>
<name>A0ABR2JKQ8_9EUKA</name>
<dbReference type="InterPro" id="IPR014729">
    <property type="entry name" value="Rossmann-like_a/b/a_fold"/>
</dbReference>
<dbReference type="CDD" id="cd01991">
    <property type="entry name" value="Asn_synthase_B_C"/>
    <property type="match status" value="1"/>
</dbReference>
<dbReference type="EMBL" id="JAPFFF010000011">
    <property type="protein sequence ID" value="KAK8878252.1"/>
    <property type="molecule type" value="Genomic_DNA"/>
</dbReference>
<reference evidence="5 6" key="1">
    <citation type="submission" date="2024-04" db="EMBL/GenBank/DDBJ databases">
        <title>Tritrichomonas musculus Genome.</title>
        <authorList>
            <person name="Alves-Ferreira E."/>
            <person name="Grigg M."/>
            <person name="Lorenzi H."/>
            <person name="Galac M."/>
        </authorList>
    </citation>
    <scope>NUCLEOTIDE SEQUENCE [LARGE SCALE GENOMIC DNA]</scope>
    <source>
        <strain evidence="5 6">EAF2021</strain>
    </source>
</reference>
<keyword evidence="2" id="KW-0061">Asparagine biosynthesis</keyword>
<evidence type="ECO:0000259" key="4">
    <source>
        <dbReference type="Pfam" id="PF00733"/>
    </source>
</evidence>
<evidence type="ECO:0000256" key="2">
    <source>
        <dbReference type="ARBA" id="ARBA00022888"/>
    </source>
</evidence>
<dbReference type="PANTHER" id="PTHR45937:SF1">
    <property type="entry name" value="ASPARAGINE SYNTHETASE DOMAIN-CONTAINING PROTEIN 1"/>
    <property type="match status" value="1"/>
</dbReference>
<dbReference type="Gene3D" id="3.40.50.620">
    <property type="entry name" value="HUPs"/>
    <property type="match status" value="1"/>
</dbReference>
<comment type="caution">
    <text evidence="5">The sequence shown here is derived from an EMBL/GenBank/DDBJ whole genome shotgun (WGS) entry which is preliminary data.</text>
</comment>
<dbReference type="InterPro" id="IPR001962">
    <property type="entry name" value="Asn_synthase"/>
</dbReference>
<feature type="domain" description="Asparagine synthetase" evidence="4">
    <location>
        <begin position="319"/>
        <end position="398"/>
    </location>
</feature>
<evidence type="ECO:0000313" key="6">
    <source>
        <dbReference type="Proteomes" id="UP001470230"/>
    </source>
</evidence>
<evidence type="ECO:0000256" key="1">
    <source>
        <dbReference type="ARBA" id="ARBA00022605"/>
    </source>
</evidence>